<accession>A0A9W9D1K8</accession>
<evidence type="ECO:0000313" key="8">
    <source>
        <dbReference type="EMBL" id="KAJ4396095.1"/>
    </source>
</evidence>
<protein>
    <recommendedName>
        <fullName evidence="6">Dipeptidyl-peptidase V</fullName>
    </recommendedName>
</protein>
<dbReference type="EMBL" id="JAPEVB010000001">
    <property type="protein sequence ID" value="KAJ4396095.1"/>
    <property type="molecule type" value="Genomic_DNA"/>
</dbReference>
<dbReference type="AlphaFoldDB" id="A0A9W9D1K8"/>
<evidence type="ECO:0000256" key="2">
    <source>
        <dbReference type="ARBA" id="ARBA00022670"/>
    </source>
</evidence>
<keyword evidence="2" id="KW-0645">Protease</keyword>
<comment type="caution">
    <text evidence="8">The sequence shown here is derived from an EMBL/GenBank/DDBJ whole genome shotgun (WGS) entry which is preliminary data.</text>
</comment>
<dbReference type="Gene3D" id="3.40.50.1820">
    <property type="entry name" value="alpha/beta hydrolase"/>
    <property type="match status" value="1"/>
</dbReference>
<dbReference type="SUPFAM" id="SSF82171">
    <property type="entry name" value="DPP6 N-terminal domain-like"/>
    <property type="match status" value="1"/>
</dbReference>
<evidence type="ECO:0000256" key="4">
    <source>
        <dbReference type="ARBA" id="ARBA00022801"/>
    </source>
</evidence>
<evidence type="ECO:0000313" key="9">
    <source>
        <dbReference type="Proteomes" id="UP001140453"/>
    </source>
</evidence>
<dbReference type="SUPFAM" id="SSF53474">
    <property type="entry name" value="alpha/beta-Hydrolases"/>
    <property type="match status" value="1"/>
</dbReference>
<dbReference type="PANTHER" id="PTHR42776:SF13">
    <property type="entry name" value="DIPEPTIDYL-PEPTIDASE 5"/>
    <property type="match status" value="1"/>
</dbReference>
<evidence type="ECO:0000256" key="3">
    <source>
        <dbReference type="ARBA" id="ARBA00022729"/>
    </source>
</evidence>
<dbReference type="GO" id="GO:0004252">
    <property type="term" value="F:serine-type endopeptidase activity"/>
    <property type="evidence" value="ECO:0007669"/>
    <property type="project" value="TreeGrafter"/>
</dbReference>
<dbReference type="Pfam" id="PF00326">
    <property type="entry name" value="Peptidase_S9"/>
    <property type="match status" value="1"/>
</dbReference>
<dbReference type="FunFam" id="3.40.50.1820:FF:000028">
    <property type="entry name" value="S9 family peptidase"/>
    <property type="match status" value="1"/>
</dbReference>
<name>A0A9W9D1K8_9PEZI</name>
<dbReference type="InterPro" id="IPR001375">
    <property type="entry name" value="Peptidase_S9_cat"/>
</dbReference>
<dbReference type="OrthoDB" id="416344at2759"/>
<gene>
    <name evidence="8" type="ORF">N0V93_000312</name>
</gene>
<keyword evidence="9" id="KW-1185">Reference proteome</keyword>
<comment type="similarity">
    <text evidence="1">Belongs to the peptidase S9C family.</text>
</comment>
<reference evidence="8" key="1">
    <citation type="submission" date="2022-10" db="EMBL/GenBank/DDBJ databases">
        <title>Tapping the CABI collections for fungal endophytes: first genome assemblies for Collariella, Neodidymelliopsis, Ascochyta clinopodiicola, Didymella pomorum, Didymosphaeria variabile, Neocosmospora piperis and Neocucurbitaria cava.</title>
        <authorList>
            <person name="Hill R."/>
        </authorList>
    </citation>
    <scope>NUCLEOTIDE SEQUENCE</scope>
    <source>
        <strain evidence="8">IMI 355082</strain>
    </source>
</reference>
<keyword evidence="4" id="KW-0378">Hydrolase</keyword>
<evidence type="ECO:0000256" key="5">
    <source>
        <dbReference type="ARBA" id="ARBA00022825"/>
    </source>
</evidence>
<sequence length="712" mass="79070">MRLAEKFTPEVLIEAPRRGPAIPNADGTKALFSTSTHTIGGDTLQEIRILDLSTKGSHVVTANSRAHDFTWLTANSVAFLEPGEKDGVTQLLITKWSDQDTLFEEDSYVAAVFPGPVSSLKLKSLRDGSVALAVVGRADSEGNLFNGEAEPKKSSIRVYDNFNVRFWDSYIRPQKYTIWYARLHSSSNEGGDRWGLDGKLSNLLPNNPEIEAPSSLKDGFFDGSKAFDIAEDGIVFTAQDPSNKDPLYRLTTKVFYTRLPSWSGQYPAAAPREIPCYQDTSRGMYTNSRISPDGKMVAFLKRSVERQQDARLYVAGLVENTGAMVAGSALEVYNMVTGRPWGLIPLSFEFMDNHSLVLTAQDSGYITLHRLKLQPNAIPELIFKNGSVSDYWPLYREGAEKLLVTSSSLVESSLYSIVDAGGKSDAEVVSSASHNGAKLGLSPDQVSEIYFEGAGDYCVQAWVVKPRDFDAKKRYPLCMIVHGGPESCWNNAWSTRWNAAAFAEQGYIAVAPNITGSVGFGLDHTERIYGSWGDYPYKDLEKCLEYLQGLPNLDLDNAVAAGGSYGGYMMLWIQGHELGRKFKALVCHDGVFHLPSFLLECDEPIGPTEDFQGGPYIWNNLSELEKWSPAQADLLKKWKTPMLIVHSDLDFRVPITEGLAAFNTCQALGIESRFVNFPDENHFVLKEENSLQWHRQVFAWLNRFAGIEASTR</sequence>
<dbReference type="InterPro" id="IPR029058">
    <property type="entry name" value="AB_hydrolase_fold"/>
</dbReference>
<evidence type="ECO:0000256" key="6">
    <source>
        <dbReference type="ARBA" id="ARBA00032829"/>
    </source>
</evidence>
<evidence type="ECO:0000259" key="7">
    <source>
        <dbReference type="Pfam" id="PF00326"/>
    </source>
</evidence>
<dbReference type="GO" id="GO:0006508">
    <property type="term" value="P:proteolysis"/>
    <property type="evidence" value="ECO:0007669"/>
    <property type="project" value="UniProtKB-KW"/>
</dbReference>
<feature type="domain" description="Peptidase S9 prolyl oligopeptidase catalytic" evidence="7">
    <location>
        <begin position="493"/>
        <end position="705"/>
    </location>
</feature>
<proteinExistence type="inferred from homology"/>
<organism evidence="8 9">
    <name type="scientific">Gnomoniopsis smithogilvyi</name>
    <dbReference type="NCBI Taxonomy" id="1191159"/>
    <lineage>
        <taxon>Eukaryota</taxon>
        <taxon>Fungi</taxon>
        <taxon>Dikarya</taxon>
        <taxon>Ascomycota</taxon>
        <taxon>Pezizomycotina</taxon>
        <taxon>Sordariomycetes</taxon>
        <taxon>Sordariomycetidae</taxon>
        <taxon>Diaporthales</taxon>
        <taxon>Gnomoniaceae</taxon>
        <taxon>Gnomoniopsis</taxon>
    </lineage>
</organism>
<evidence type="ECO:0000256" key="1">
    <source>
        <dbReference type="ARBA" id="ARBA00010040"/>
    </source>
</evidence>
<dbReference type="PANTHER" id="PTHR42776">
    <property type="entry name" value="SERINE PEPTIDASE S9 FAMILY MEMBER"/>
    <property type="match status" value="1"/>
</dbReference>
<keyword evidence="5" id="KW-0720">Serine protease</keyword>
<keyword evidence="3" id="KW-0732">Signal</keyword>
<dbReference type="Proteomes" id="UP001140453">
    <property type="component" value="Unassembled WGS sequence"/>
</dbReference>